<feature type="transmembrane region" description="Helical" evidence="1">
    <location>
        <begin position="60"/>
        <end position="84"/>
    </location>
</feature>
<evidence type="ECO:0000256" key="1">
    <source>
        <dbReference type="SAM" id="Phobius"/>
    </source>
</evidence>
<dbReference type="RefSeq" id="WP_244703997.1">
    <property type="nucleotide sequence ID" value="NZ_BAAADN010000022.1"/>
</dbReference>
<protein>
    <submittedName>
        <fullName evidence="2">Uncharacterized protein</fullName>
    </submittedName>
</protein>
<dbReference type="GeneID" id="71760882"/>
<reference evidence="2" key="3">
    <citation type="submission" date="2023-12" db="EMBL/GenBank/DDBJ databases">
        <authorList>
            <person name="Sun Q."/>
            <person name="Inoue M."/>
        </authorList>
    </citation>
    <scope>NUCLEOTIDE SEQUENCE</scope>
    <source>
        <strain evidence="2">JCM 12289</strain>
    </source>
</reference>
<name>A0AAV3SH05_HALDO</name>
<keyword evidence="1" id="KW-1133">Transmembrane helix</keyword>
<keyword evidence="1" id="KW-0812">Transmembrane</keyword>
<dbReference type="AlphaFoldDB" id="A0AAV3SH05"/>
<proteinExistence type="predicted"/>
<reference evidence="3" key="2">
    <citation type="submission" date="2022-04" db="EMBL/GenBank/DDBJ databases">
        <title>Sequencing and genomic assembly of Halococcus dombrowskii.</title>
        <authorList>
            <person name="Lim S.W."/>
            <person name="MacLea K.S."/>
        </authorList>
    </citation>
    <scope>NUCLEOTIDE SEQUENCE</scope>
    <source>
        <strain evidence="3">H4</strain>
    </source>
</reference>
<accession>A0AAV3SH05</accession>
<gene>
    <name evidence="2" type="ORF">GCM10008985_14860</name>
    <name evidence="3" type="ORF">MUK72_03500</name>
</gene>
<evidence type="ECO:0000313" key="2">
    <source>
        <dbReference type="EMBL" id="GAA0459514.1"/>
    </source>
</evidence>
<dbReference type="EMBL" id="BAAADN010000022">
    <property type="protein sequence ID" value="GAA0459514.1"/>
    <property type="molecule type" value="Genomic_DNA"/>
</dbReference>
<dbReference type="EMBL" id="CP095005">
    <property type="protein sequence ID" value="UOO95781.1"/>
    <property type="molecule type" value="Genomic_DNA"/>
</dbReference>
<evidence type="ECO:0000313" key="4">
    <source>
        <dbReference type="Proteomes" id="UP000830542"/>
    </source>
</evidence>
<reference evidence="2" key="1">
    <citation type="journal article" date="2014" name="Int. J. Syst. Evol. Microbiol.">
        <title>Complete genome sequence of Corynebacterium casei LMG S-19264T (=DSM 44701T), isolated from a smear-ripened cheese.</title>
        <authorList>
            <consortium name="US DOE Joint Genome Institute (JGI-PGF)"/>
            <person name="Walter F."/>
            <person name="Albersmeier A."/>
            <person name="Kalinowski J."/>
            <person name="Ruckert C."/>
        </authorList>
    </citation>
    <scope>NUCLEOTIDE SEQUENCE</scope>
    <source>
        <strain evidence="2">JCM 12289</strain>
    </source>
</reference>
<keyword evidence="4" id="KW-1185">Reference proteome</keyword>
<dbReference type="Proteomes" id="UP001500962">
    <property type="component" value="Unassembled WGS sequence"/>
</dbReference>
<sequence length="158" mass="18310">MKNTRIVFNQIKNDMASVMKKDSNISIVLKLINMDSGHAIFKDMYKKIVSILSFITKQMIYWGIFTVVYAAVVFSLAGQMYSYLSLPFTWVFAPILISVFGYSVGKIIGVAWTEAENMPTYYRTERKKFEYKLKSSDIRKIYLGQKIEHLQNTVQDSE</sequence>
<feature type="transmembrane region" description="Helical" evidence="1">
    <location>
        <begin position="90"/>
        <end position="113"/>
    </location>
</feature>
<organism evidence="2 5">
    <name type="scientific">Halococcus dombrowskii</name>
    <dbReference type="NCBI Taxonomy" id="179637"/>
    <lineage>
        <taxon>Archaea</taxon>
        <taxon>Methanobacteriati</taxon>
        <taxon>Methanobacteriota</taxon>
        <taxon>Stenosarchaea group</taxon>
        <taxon>Halobacteria</taxon>
        <taxon>Halobacteriales</taxon>
        <taxon>Halococcaceae</taxon>
        <taxon>Halococcus</taxon>
    </lineage>
</organism>
<dbReference type="Proteomes" id="UP000830542">
    <property type="component" value="Chromosome"/>
</dbReference>
<dbReference type="KEGG" id="hdo:MUK72_03500"/>
<evidence type="ECO:0000313" key="3">
    <source>
        <dbReference type="EMBL" id="UOO95781.1"/>
    </source>
</evidence>
<evidence type="ECO:0000313" key="5">
    <source>
        <dbReference type="Proteomes" id="UP001500962"/>
    </source>
</evidence>
<keyword evidence="1" id="KW-0472">Membrane</keyword>